<feature type="signal peptide" evidence="4">
    <location>
        <begin position="1"/>
        <end position="31"/>
    </location>
</feature>
<feature type="chain" id="PRO_5032699896" evidence="4">
    <location>
        <begin position="32"/>
        <end position="342"/>
    </location>
</feature>
<keyword evidence="3 4" id="KW-0732">Signal</keyword>
<dbReference type="InterPro" id="IPR025997">
    <property type="entry name" value="SBP_2_dom"/>
</dbReference>
<dbReference type="Proteomes" id="UP000553963">
    <property type="component" value="Unassembled WGS sequence"/>
</dbReference>
<proteinExistence type="inferred from homology"/>
<dbReference type="InterPro" id="IPR028082">
    <property type="entry name" value="Peripla_BP_I"/>
</dbReference>
<comment type="caution">
    <text evidence="6">The sequence shown here is derived from an EMBL/GenBank/DDBJ whole genome shotgun (WGS) entry which is preliminary data.</text>
</comment>
<dbReference type="PANTHER" id="PTHR46847">
    <property type="entry name" value="D-ALLOSE-BINDING PERIPLASMIC PROTEIN-RELATED"/>
    <property type="match status" value="1"/>
</dbReference>
<dbReference type="RefSeq" id="WP_183398041.1">
    <property type="nucleotide sequence ID" value="NZ_JACIDS010000002.1"/>
</dbReference>
<evidence type="ECO:0000313" key="6">
    <source>
        <dbReference type="EMBL" id="MBB3930377.1"/>
    </source>
</evidence>
<dbReference type="Pfam" id="PF13407">
    <property type="entry name" value="Peripla_BP_4"/>
    <property type="match status" value="1"/>
</dbReference>
<gene>
    <name evidence="6" type="ORF">GGR25_001416</name>
</gene>
<name>A0A840AMW0_9HYPH</name>
<comment type="subcellular location">
    <subcellularLocation>
        <location evidence="1">Cell envelope</location>
    </subcellularLocation>
</comment>
<organism evidence="6 7">
    <name type="scientific">Kaistia hirudinis</name>
    <dbReference type="NCBI Taxonomy" id="1293440"/>
    <lineage>
        <taxon>Bacteria</taxon>
        <taxon>Pseudomonadati</taxon>
        <taxon>Pseudomonadota</taxon>
        <taxon>Alphaproteobacteria</taxon>
        <taxon>Hyphomicrobiales</taxon>
        <taxon>Kaistiaceae</taxon>
        <taxon>Kaistia</taxon>
    </lineage>
</organism>
<dbReference type="GO" id="GO:0030313">
    <property type="term" value="C:cell envelope"/>
    <property type="evidence" value="ECO:0007669"/>
    <property type="project" value="UniProtKB-SubCell"/>
</dbReference>
<dbReference type="GO" id="GO:0030246">
    <property type="term" value="F:carbohydrate binding"/>
    <property type="evidence" value="ECO:0007669"/>
    <property type="project" value="UniProtKB-ARBA"/>
</dbReference>
<evidence type="ECO:0000256" key="3">
    <source>
        <dbReference type="ARBA" id="ARBA00022729"/>
    </source>
</evidence>
<dbReference type="Gene3D" id="3.40.50.2300">
    <property type="match status" value="2"/>
</dbReference>
<dbReference type="SUPFAM" id="SSF53822">
    <property type="entry name" value="Periplasmic binding protein-like I"/>
    <property type="match status" value="1"/>
</dbReference>
<feature type="domain" description="Periplasmic binding protein" evidence="5">
    <location>
        <begin position="37"/>
        <end position="297"/>
    </location>
</feature>
<evidence type="ECO:0000313" key="7">
    <source>
        <dbReference type="Proteomes" id="UP000553963"/>
    </source>
</evidence>
<evidence type="ECO:0000256" key="2">
    <source>
        <dbReference type="ARBA" id="ARBA00007639"/>
    </source>
</evidence>
<evidence type="ECO:0000256" key="4">
    <source>
        <dbReference type="SAM" id="SignalP"/>
    </source>
</evidence>
<sequence>MKSVKLRPMTAAKGMLLAGAMTLAAIGGARAESGKVAVDLTTLTSPFWTSYNKYIIEEAKAQGVELLEPFNSEFDTAKQITGVQNALALGAKGIIFSPFESAAAGNVLKAAEKAGAKVVAVDVAPDNGPVAIVVRANNVAYGEKACKFIGDNVKEGAVLQIMGDQASINGRDRGNGFRDCVTKNYPNLKQLEVPTKAWSGEDAAAGLDAILNSNPDLKAIYMHAGGVFLAPTLQTLKRKGLLKPAGEAGHIIIVSNDGIPQEFDAIRKGEIDATVSQPADLYAKYGIMYLKQAMEGKTFAPGPTDHDSNIVEVRPGVLEDQLAAPLVTKENVDDKSFWGNQL</sequence>
<reference evidence="6 7" key="1">
    <citation type="submission" date="2020-08" db="EMBL/GenBank/DDBJ databases">
        <title>Genomic Encyclopedia of Type Strains, Phase IV (KMG-IV): sequencing the most valuable type-strain genomes for metagenomic binning, comparative biology and taxonomic classification.</title>
        <authorList>
            <person name="Goeker M."/>
        </authorList>
    </citation>
    <scope>NUCLEOTIDE SEQUENCE [LARGE SCALE GENOMIC DNA]</scope>
    <source>
        <strain evidence="6 7">DSM 25966</strain>
    </source>
</reference>
<accession>A0A840AMW0</accession>
<dbReference type="AlphaFoldDB" id="A0A840AMW0"/>
<keyword evidence="7" id="KW-1185">Reference proteome</keyword>
<evidence type="ECO:0000259" key="5">
    <source>
        <dbReference type="Pfam" id="PF13407"/>
    </source>
</evidence>
<comment type="similarity">
    <text evidence="2">Belongs to the bacterial solute-binding protein 2 family.</text>
</comment>
<protein>
    <submittedName>
        <fullName evidence="6">Ribose transport system substrate-binding protein</fullName>
    </submittedName>
</protein>
<dbReference type="EMBL" id="JACIDS010000002">
    <property type="protein sequence ID" value="MBB3930377.1"/>
    <property type="molecule type" value="Genomic_DNA"/>
</dbReference>
<evidence type="ECO:0000256" key="1">
    <source>
        <dbReference type="ARBA" id="ARBA00004196"/>
    </source>
</evidence>
<dbReference type="CDD" id="cd01536">
    <property type="entry name" value="PBP1_ABC_sugar_binding-like"/>
    <property type="match status" value="1"/>
</dbReference>
<dbReference type="PANTHER" id="PTHR46847:SF1">
    <property type="entry name" value="D-ALLOSE-BINDING PERIPLASMIC PROTEIN-RELATED"/>
    <property type="match status" value="1"/>
</dbReference>